<evidence type="ECO:0000256" key="3">
    <source>
        <dbReference type="PROSITE-ProRule" id="PRU00169"/>
    </source>
</evidence>
<evidence type="ECO:0000256" key="1">
    <source>
        <dbReference type="ARBA" id="ARBA00022553"/>
    </source>
</evidence>
<dbReference type="PANTHER" id="PTHR44591">
    <property type="entry name" value="STRESS RESPONSE REGULATOR PROTEIN 1"/>
    <property type="match status" value="1"/>
</dbReference>
<protein>
    <submittedName>
        <fullName evidence="5">Response regulator</fullName>
    </submittedName>
</protein>
<dbReference type="InterPro" id="IPR011006">
    <property type="entry name" value="CheY-like_superfamily"/>
</dbReference>
<dbReference type="Pfam" id="PF00072">
    <property type="entry name" value="Response_reg"/>
    <property type="match status" value="1"/>
</dbReference>
<keyword evidence="1 3" id="KW-0597">Phosphoprotein</keyword>
<feature type="modified residue" description="4-aspartylphosphate" evidence="3">
    <location>
        <position position="67"/>
    </location>
</feature>
<dbReference type="Gene3D" id="3.40.50.2300">
    <property type="match status" value="1"/>
</dbReference>
<proteinExistence type="predicted"/>
<dbReference type="PROSITE" id="PS50110">
    <property type="entry name" value="RESPONSE_REGULATORY"/>
    <property type="match status" value="1"/>
</dbReference>
<dbReference type="SUPFAM" id="SSF52172">
    <property type="entry name" value="CheY-like"/>
    <property type="match status" value="1"/>
</dbReference>
<evidence type="ECO:0000313" key="5">
    <source>
        <dbReference type="EMBL" id="QJE74426.1"/>
    </source>
</evidence>
<dbReference type="AlphaFoldDB" id="A0A858RBU0"/>
<evidence type="ECO:0000259" key="4">
    <source>
        <dbReference type="PROSITE" id="PS50110"/>
    </source>
</evidence>
<sequence length="143" mass="16158">MTRLFVPEDPIKSLRILVVEDQLQTRNWIVDMLRQMGVREILAANDGMEALDLVKDRSQVIDLIICDWAMPRMSGIDLLMAVRQLDPDMPFIMETGHGTKDHVIAARQHGVTAFIVKPFSAAQLEVKVRVIAKGLKPRNLTTL</sequence>
<dbReference type="GO" id="GO:0000160">
    <property type="term" value="P:phosphorelay signal transduction system"/>
    <property type="evidence" value="ECO:0007669"/>
    <property type="project" value="UniProtKB-KW"/>
</dbReference>
<keyword evidence="2" id="KW-0902">Two-component regulatory system</keyword>
<dbReference type="InterPro" id="IPR050595">
    <property type="entry name" value="Bact_response_regulator"/>
</dbReference>
<dbReference type="SMART" id="SM00448">
    <property type="entry name" value="REC"/>
    <property type="match status" value="1"/>
</dbReference>
<reference evidence="5" key="1">
    <citation type="submission" date="2020-04" db="EMBL/GenBank/DDBJ databases">
        <title>A desert anoxygenic phototrophic bacterium fixes CO2 using RubisCO under aerobic conditions.</title>
        <authorList>
            <person name="Tang K."/>
        </authorList>
    </citation>
    <scope>NUCLEOTIDE SEQUENCE [LARGE SCALE GENOMIC DNA]</scope>
    <source>
        <strain evidence="5">MIMtkB3</strain>
    </source>
</reference>
<dbReference type="KEGG" id="acru:HHL28_16300"/>
<dbReference type="PANTHER" id="PTHR44591:SF14">
    <property type="entry name" value="PROTEIN PILG"/>
    <property type="match status" value="1"/>
</dbReference>
<name>A0A858RBU0_9PROT</name>
<dbReference type="InterPro" id="IPR001789">
    <property type="entry name" value="Sig_transdc_resp-reg_receiver"/>
</dbReference>
<evidence type="ECO:0000256" key="2">
    <source>
        <dbReference type="ARBA" id="ARBA00023012"/>
    </source>
</evidence>
<dbReference type="Proteomes" id="UP000501891">
    <property type="component" value="Chromosome"/>
</dbReference>
<feature type="domain" description="Response regulatory" evidence="4">
    <location>
        <begin position="15"/>
        <end position="132"/>
    </location>
</feature>
<organism evidence="5 6">
    <name type="scientific">Aerophototrophica crusticola</name>
    <dbReference type="NCBI Taxonomy" id="1709002"/>
    <lineage>
        <taxon>Bacteria</taxon>
        <taxon>Pseudomonadati</taxon>
        <taxon>Pseudomonadota</taxon>
        <taxon>Alphaproteobacteria</taxon>
        <taxon>Rhodospirillales</taxon>
        <taxon>Rhodospirillaceae</taxon>
        <taxon>Aerophototrophica</taxon>
    </lineage>
</organism>
<gene>
    <name evidence="5" type="ORF">HHL28_16300</name>
</gene>
<dbReference type="EMBL" id="CP051775">
    <property type="protein sequence ID" value="QJE74426.1"/>
    <property type="molecule type" value="Genomic_DNA"/>
</dbReference>
<keyword evidence="6" id="KW-1185">Reference proteome</keyword>
<accession>A0A858RBU0</accession>
<evidence type="ECO:0000313" key="6">
    <source>
        <dbReference type="Proteomes" id="UP000501891"/>
    </source>
</evidence>